<dbReference type="InterPro" id="IPR002048">
    <property type="entry name" value="EF_hand_dom"/>
</dbReference>
<feature type="domain" description="EF-hand" evidence="1">
    <location>
        <begin position="202"/>
        <end position="237"/>
    </location>
</feature>
<dbReference type="InterPro" id="IPR001611">
    <property type="entry name" value="Leu-rich_rpt"/>
</dbReference>
<dbReference type="PROSITE" id="PS50222">
    <property type="entry name" value="EF_HAND_2"/>
    <property type="match status" value="1"/>
</dbReference>
<dbReference type="Pfam" id="PF13499">
    <property type="entry name" value="EF-hand_7"/>
    <property type="match status" value="1"/>
</dbReference>
<dbReference type="SUPFAM" id="SSF47473">
    <property type="entry name" value="EF-hand"/>
    <property type="match status" value="1"/>
</dbReference>
<gene>
    <name evidence="2" type="ORF">LSH36_111g02013</name>
</gene>
<dbReference type="PANTHER" id="PTHR24114:SF2">
    <property type="entry name" value="F-BOX DOMAIN-CONTAINING PROTEIN-RELATED"/>
    <property type="match status" value="1"/>
</dbReference>
<reference evidence="2" key="1">
    <citation type="journal article" date="2023" name="Mol. Biol. Evol.">
        <title>Third-Generation Sequencing Reveals the Adaptive Role of the Epigenome in Three Deep-Sea Polychaetes.</title>
        <authorList>
            <person name="Perez M."/>
            <person name="Aroh O."/>
            <person name="Sun Y."/>
            <person name="Lan Y."/>
            <person name="Juniper S.K."/>
            <person name="Young C.R."/>
            <person name="Angers B."/>
            <person name="Qian P.Y."/>
        </authorList>
    </citation>
    <scope>NUCLEOTIDE SEQUENCE</scope>
    <source>
        <strain evidence="2">P08H-3</strain>
    </source>
</reference>
<dbReference type="PANTHER" id="PTHR24114">
    <property type="entry name" value="LEUCINE RICH REPEAT FAMILY PROTEIN"/>
    <property type="match status" value="1"/>
</dbReference>
<keyword evidence="3" id="KW-1185">Reference proteome</keyword>
<comment type="caution">
    <text evidence="2">The sequence shown here is derived from an EMBL/GenBank/DDBJ whole genome shotgun (WGS) entry which is preliminary data.</text>
</comment>
<dbReference type="SUPFAM" id="SSF52047">
    <property type="entry name" value="RNI-like"/>
    <property type="match status" value="1"/>
</dbReference>
<name>A0AAD9N9C9_9ANNE</name>
<dbReference type="GO" id="GO:0005509">
    <property type="term" value="F:calcium ion binding"/>
    <property type="evidence" value="ECO:0007669"/>
    <property type="project" value="InterPro"/>
</dbReference>
<dbReference type="InterPro" id="IPR011992">
    <property type="entry name" value="EF-hand-dom_pair"/>
</dbReference>
<dbReference type="Gene3D" id="1.10.238.10">
    <property type="entry name" value="EF-hand"/>
    <property type="match status" value="1"/>
</dbReference>
<dbReference type="InterPro" id="IPR052394">
    <property type="entry name" value="LRR-containing"/>
</dbReference>
<dbReference type="Gene3D" id="3.80.10.10">
    <property type="entry name" value="Ribonuclease Inhibitor"/>
    <property type="match status" value="1"/>
</dbReference>
<organism evidence="2 3">
    <name type="scientific">Paralvinella palmiformis</name>
    <dbReference type="NCBI Taxonomy" id="53620"/>
    <lineage>
        <taxon>Eukaryota</taxon>
        <taxon>Metazoa</taxon>
        <taxon>Spiralia</taxon>
        <taxon>Lophotrochozoa</taxon>
        <taxon>Annelida</taxon>
        <taxon>Polychaeta</taxon>
        <taxon>Sedentaria</taxon>
        <taxon>Canalipalpata</taxon>
        <taxon>Terebellida</taxon>
        <taxon>Terebelliformia</taxon>
        <taxon>Alvinellidae</taxon>
        <taxon>Paralvinella</taxon>
    </lineage>
</organism>
<dbReference type="SMART" id="SM00368">
    <property type="entry name" value="LRR_RI"/>
    <property type="match status" value="4"/>
</dbReference>
<evidence type="ECO:0000313" key="3">
    <source>
        <dbReference type="Proteomes" id="UP001208570"/>
    </source>
</evidence>
<protein>
    <recommendedName>
        <fullName evidence="1">EF-hand domain-containing protein</fullName>
    </recommendedName>
</protein>
<dbReference type="EMBL" id="JAODUP010000111">
    <property type="protein sequence ID" value="KAK2161695.1"/>
    <property type="molecule type" value="Genomic_DNA"/>
</dbReference>
<accession>A0AAD9N9C9</accession>
<sequence length="330" mass="36823">MIIPLCSDNETLEMIDLSWNHFRGKSAISLLQGLTVNTRLKRVNLSWNGLGDEGAMAIGEYLKQNHIVAELDVGNNRITTEGATCIANALQTNETLHVFKIGQNPIDVGGAMYMLNAINNDRSALKELDLTDICVDLSFDKIHKDMLQHRKILIRHGEVLGRLGLDQTKTVGLDPNERAALRALENFLQNDPMAILQMHVENKNLRLLDLFRDLDKNSDYMIGVEDLKRKVKAVGLDITDDKIDKLISRIDKGNDGLVDYSSLAGGKTETVLKQRRLSKTVIETFQANGRTSLPADLVATPILKFLMIRAPRVMEGLLSSTALDEKRRTP</sequence>
<dbReference type="AlphaFoldDB" id="A0AAD9N9C9"/>
<dbReference type="Pfam" id="PF13516">
    <property type="entry name" value="LRR_6"/>
    <property type="match status" value="2"/>
</dbReference>
<proteinExistence type="predicted"/>
<evidence type="ECO:0000259" key="1">
    <source>
        <dbReference type="PROSITE" id="PS50222"/>
    </source>
</evidence>
<dbReference type="Proteomes" id="UP001208570">
    <property type="component" value="Unassembled WGS sequence"/>
</dbReference>
<dbReference type="InterPro" id="IPR032675">
    <property type="entry name" value="LRR_dom_sf"/>
</dbReference>
<evidence type="ECO:0000313" key="2">
    <source>
        <dbReference type="EMBL" id="KAK2161695.1"/>
    </source>
</evidence>